<dbReference type="InterPro" id="IPR029063">
    <property type="entry name" value="SAM-dependent_MTases_sf"/>
</dbReference>
<dbReference type="InterPro" id="IPR040758">
    <property type="entry name" value="PrmC_N"/>
</dbReference>
<dbReference type="Proteomes" id="UP001212997">
    <property type="component" value="Unassembled WGS sequence"/>
</dbReference>
<evidence type="ECO:0000259" key="1">
    <source>
        <dbReference type="Pfam" id="PF17827"/>
    </source>
</evidence>
<dbReference type="SUPFAM" id="SSF53335">
    <property type="entry name" value="S-adenosyl-L-methionine-dependent methyltransferases"/>
    <property type="match status" value="1"/>
</dbReference>
<dbReference type="Gene3D" id="3.40.50.150">
    <property type="entry name" value="Vaccinia Virus protein VP39"/>
    <property type="match status" value="1"/>
</dbReference>
<dbReference type="CDD" id="cd02440">
    <property type="entry name" value="AdoMet_MTases"/>
    <property type="match status" value="1"/>
</dbReference>
<keyword evidence="3" id="KW-1185">Reference proteome</keyword>
<dbReference type="EMBL" id="JANAWD010000029">
    <property type="protein sequence ID" value="KAJ3490362.1"/>
    <property type="molecule type" value="Genomic_DNA"/>
</dbReference>
<evidence type="ECO:0000313" key="3">
    <source>
        <dbReference type="Proteomes" id="UP001212997"/>
    </source>
</evidence>
<sequence>MKEAISQNPKCNVNAELSSMVARRAQGEPLQYILGTQPFGPLSLLTRQPVLIPRPETEDWAIRLSQLIRPTPNRPLSLLDLCTGSGCIPLLLCHLWPQGSTRAVGVDISQDAINLARDNASRCHIQLASPPSDSTTPSDSVAFPRKNTFLPLLANIRDPSFVLTAGLRPPFDIITSNPPYIPYSEYQNLPVSVKEYEDPRALLGDPPDNSISDHPSDDARHGLSFYHCIAALVSKHNLLAQGGVVVVEVGAGQSNDVQQIFHQEAGLKYTEVWKDPWEKDRVVFARRY</sequence>
<protein>
    <recommendedName>
        <fullName evidence="1">Release factor glutamine methyltransferase N-terminal domain-containing protein</fullName>
    </recommendedName>
</protein>
<name>A0AAD5VFV8_9APHY</name>
<gene>
    <name evidence="2" type="ORF">NLI96_g1497</name>
</gene>
<proteinExistence type="predicted"/>
<dbReference type="GO" id="GO:0005739">
    <property type="term" value="C:mitochondrion"/>
    <property type="evidence" value="ECO:0007669"/>
    <property type="project" value="TreeGrafter"/>
</dbReference>
<reference evidence="2" key="1">
    <citation type="submission" date="2022-07" db="EMBL/GenBank/DDBJ databases">
        <title>Genome Sequence of Physisporinus lineatus.</title>
        <authorList>
            <person name="Buettner E."/>
        </authorList>
    </citation>
    <scope>NUCLEOTIDE SEQUENCE</scope>
    <source>
        <strain evidence="2">VT162</strain>
    </source>
</reference>
<dbReference type="AlphaFoldDB" id="A0AAD5VFV8"/>
<dbReference type="PANTHER" id="PTHR18895">
    <property type="entry name" value="HEMK METHYLTRANSFERASE"/>
    <property type="match status" value="1"/>
</dbReference>
<dbReference type="InterPro" id="IPR050320">
    <property type="entry name" value="N5-glutamine_MTase"/>
</dbReference>
<feature type="domain" description="Release factor glutamine methyltransferase N-terminal" evidence="1">
    <location>
        <begin position="15"/>
        <end position="35"/>
    </location>
</feature>
<organism evidence="2 3">
    <name type="scientific">Meripilus lineatus</name>
    <dbReference type="NCBI Taxonomy" id="2056292"/>
    <lineage>
        <taxon>Eukaryota</taxon>
        <taxon>Fungi</taxon>
        <taxon>Dikarya</taxon>
        <taxon>Basidiomycota</taxon>
        <taxon>Agaricomycotina</taxon>
        <taxon>Agaricomycetes</taxon>
        <taxon>Polyporales</taxon>
        <taxon>Meripilaceae</taxon>
        <taxon>Meripilus</taxon>
    </lineage>
</organism>
<evidence type="ECO:0000313" key="2">
    <source>
        <dbReference type="EMBL" id="KAJ3490362.1"/>
    </source>
</evidence>
<dbReference type="Gene3D" id="1.10.8.10">
    <property type="entry name" value="DNA helicase RuvA subunit, C-terminal domain"/>
    <property type="match status" value="1"/>
</dbReference>
<dbReference type="PANTHER" id="PTHR18895:SF74">
    <property type="entry name" value="MTRF1L RELEASE FACTOR GLUTAMINE METHYLTRANSFERASE"/>
    <property type="match status" value="1"/>
</dbReference>
<comment type="caution">
    <text evidence="2">The sequence shown here is derived from an EMBL/GenBank/DDBJ whole genome shotgun (WGS) entry which is preliminary data.</text>
</comment>
<dbReference type="Pfam" id="PF17827">
    <property type="entry name" value="PrmC_N"/>
    <property type="match status" value="1"/>
</dbReference>
<accession>A0AAD5VFV8</accession>